<dbReference type="EMBL" id="GHJT01009262">
    <property type="protein sequence ID" value="MOY43233.1"/>
    <property type="molecule type" value="Transcribed_RNA"/>
</dbReference>
<organism evidence="1">
    <name type="scientific">Ixodes scapularis</name>
    <name type="common">Black-legged tick</name>
    <name type="synonym">Deer tick</name>
    <dbReference type="NCBI Taxonomy" id="6945"/>
    <lineage>
        <taxon>Eukaryota</taxon>
        <taxon>Metazoa</taxon>
        <taxon>Ecdysozoa</taxon>
        <taxon>Arthropoda</taxon>
        <taxon>Chelicerata</taxon>
        <taxon>Arachnida</taxon>
        <taxon>Acari</taxon>
        <taxon>Parasitiformes</taxon>
        <taxon>Ixodida</taxon>
        <taxon>Ixodoidea</taxon>
        <taxon>Ixodidae</taxon>
        <taxon>Ixodinae</taxon>
        <taxon>Ixodes</taxon>
    </lineage>
</organism>
<protein>
    <submittedName>
        <fullName evidence="1">Putative secreted protein</fullName>
    </submittedName>
</protein>
<name>A0A4D5S110_IXOSC</name>
<proteinExistence type="predicted"/>
<reference evidence="1" key="1">
    <citation type="submission" date="2019-04" db="EMBL/GenBank/DDBJ databases">
        <title>An insight into the mialome of Ixodes scapularis.</title>
        <authorList>
            <person name="Ribeiro J.M."/>
            <person name="Mather T.N."/>
            <person name="Karim S."/>
        </authorList>
    </citation>
    <scope>NUCLEOTIDE SEQUENCE</scope>
</reference>
<evidence type="ECO:0000313" key="1">
    <source>
        <dbReference type="EMBL" id="MOY43233.1"/>
    </source>
</evidence>
<sequence length="69" mass="7957">MVSLPWQPKLPRNYIRLLWLFCQFGFFTAVRTAHFSRLDVMLGSQALFLTGGLSNCTQHLTLMALYKCC</sequence>
<accession>A0A4D5S110</accession>
<dbReference type="AlphaFoldDB" id="A0A4D5S110"/>